<name>A0ABM0QF34_GALVR</name>
<dbReference type="SUPFAM" id="SSF54452">
    <property type="entry name" value="MHC antigen-recognition domain"/>
    <property type="match status" value="1"/>
</dbReference>
<dbReference type="InterPro" id="IPR001039">
    <property type="entry name" value="MHC_I_a_a1/a2"/>
</dbReference>
<evidence type="ECO:0000256" key="1">
    <source>
        <dbReference type="ARBA" id="ARBA00023180"/>
    </source>
</evidence>
<comment type="similarity">
    <text evidence="2">Belongs to the MHC class I family.</text>
</comment>
<dbReference type="RefSeq" id="XP_008566975.1">
    <property type="nucleotide sequence ID" value="XM_008568753.1"/>
</dbReference>
<dbReference type="InterPro" id="IPR011161">
    <property type="entry name" value="MHC_I-like_Ag-recog"/>
</dbReference>
<organism evidence="5 6">
    <name type="scientific">Galeopterus variegatus</name>
    <name type="common">Malayan flying lemur</name>
    <name type="synonym">Cynocephalus variegatus</name>
    <dbReference type="NCBI Taxonomy" id="482537"/>
    <lineage>
        <taxon>Eukaryota</taxon>
        <taxon>Metazoa</taxon>
        <taxon>Chordata</taxon>
        <taxon>Craniata</taxon>
        <taxon>Vertebrata</taxon>
        <taxon>Euteleostomi</taxon>
        <taxon>Mammalia</taxon>
        <taxon>Eutheria</taxon>
        <taxon>Euarchontoglires</taxon>
        <taxon>Dermoptera</taxon>
        <taxon>Cynocephalidae</taxon>
        <taxon>Galeopterus</taxon>
    </lineage>
</organism>
<dbReference type="Pfam" id="PF00129">
    <property type="entry name" value="MHC_I"/>
    <property type="match status" value="1"/>
</dbReference>
<keyword evidence="1" id="KW-0325">Glycoprotein</keyword>
<dbReference type="Proteomes" id="UP000694923">
    <property type="component" value="Unplaced"/>
</dbReference>
<dbReference type="InterPro" id="IPR037055">
    <property type="entry name" value="MHC_I-like_Ag-recog_sf"/>
</dbReference>
<sequence length="272" mass="29867">MGLRKLRLVSEKLQGSNPEATTTRERLVISGWELELIGASYVGRQFTYNGVDYIALNEDPRSWTVSDMAKRQQYLEGEFMEWVCRYLELGKEILLHGDLGHIVLFSGPYRPTVTLRKRGGRSGFGPWETSSKRNRGSAAGEDNRRLFLGTPTLATRASLLGAEVREAVESGGCGCPPTPRPRWPYLQPRQPTGGYGADVGEGGAAGRRGGGSPCAIRAAAAHLAEAERRCRGRAWGWVALGSHLGEIRPSPLAYTLKISISRPHNGREEEHL</sequence>
<reference evidence="6" key="1">
    <citation type="submission" date="2025-08" db="UniProtKB">
        <authorList>
            <consortium name="RefSeq"/>
        </authorList>
    </citation>
    <scope>IDENTIFICATION</scope>
</reference>
<evidence type="ECO:0000313" key="6">
    <source>
        <dbReference type="RefSeq" id="XP_008566975.1"/>
    </source>
</evidence>
<evidence type="ECO:0000259" key="4">
    <source>
        <dbReference type="Pfam" id="PF00129"/>
    </source>
</evidence>
<protein>
    <submittedName>
        <fullName evidence="6">Uncharacterized protein LOC103587274</fullName>
    </submittedName>
</protein>
<evidence type="ECO:0000256" key="3">
    <source>
        <dbReference type="SAM" id="MobiDB-lite"/>
    </source>
</evidence>
<keyword evidence="5" id="KW-1185">Reference proteome</keyword>
<evidence type="ECO:0000313" key="5">
    <source>
        <dbReference type="Proteomes" id="UP000694923"/>
    </source>
</evidence>
<feature type="region of interest" description="Disordered" evidence="3">
    <location>
        <begin position="120"/>
        <end position="142"/>
    </location>
</feature>
<dbReference type="InterPro" id="IPR011162">
    <property type="entry name" value="MHC_I/II-like_Ag-recog"/>
</dbReference>
<dbReference type="GeneID" id="103587274"/>
<evidence type="ECO:0000256" key="2">
    <source>
        <dbReference type="RuleBase" id="RU004439"/>
    </source>
</evidence>
<proteinExistence type="inferred from homology"/>
<dbReference type="Gene3D" id="3.30.500.10">
    <property type="entry name" value="MHC class I-like antigen recognition-like"/>
    <property type="match status" value="1"/>
</dbReference>
<feature type="domain" description="MHC class I-like antigen recognition-like" evidence="4">
    <location>
        <begin position="29"/>
        <end position="94"/>
    </location>
</feature>
<dbReference type="PRINTS" id="PR01638">
    <property type="entry name" value="MHCCLASSI"/>
</dbReference>
<gene>
    <name evidence="6" type="primary">LOC103587274</name>
</gene>
<accession>A0ABM0QF34</accession>